<evidence type="ECO:0000313" key="1">
    <source>
        <dbReference type="EMBL" id="KAG5501368.1"/>
    </source>
</evidence>
<dbReference type="GeneID" id="94289278"/>
<comment type="caution">
    <text evidence="1">The sequence shown here is derived from an EMBL/GenBank/DDBJ whole genome shotgun (WGS) entry which is preliminary data.</text>
</comment>
<gene>
    <name evidence="1" type="ORF">JKF63_03180</name>
</gene>
<dbReference type="AlphaFoldDB" id="A0A836LH80"/>
<protein>
    <submittedName>
        <fullName evidence="1">Uncharacterized protein</fullName>
    </submittedName>
</protein>
<dbReference type="RefSeq" id="XP_067755991.1">
    <property type="nucleotide sequence ID" value="XM_067899201.1"/>
</dbReference>
<reference evidence="1 2" key="1">
    <citation type="submission" date="2021-02" db="EMBL/GenBank/DDBJ databases">
        <title>Porcisia hertigi Genome sequencing and assembly.</title>
        <authorList>
            <person name="Almutairi H."/>
            <person name="Gatherer D."/>
        </authorList>
    </citation>
    <scope>NUCLEOTIDE SEQUENCE [LARGE SCALE GENOMIC DNA]</scope>
    <source>
        <strain evidence="1 2">C119</strain>
    </source>
</reference>
<sequence>MSGEANPPLPYSPAGLLSELTGHFTRSAFTSPEMRLPKESAESMFVKRRMEVLKSVAAIRASHETFGVARPSTRVRSLPFVKAARRDTTRKPLYPISTTNGFKTIDDLKRTDGTPLDAAIFMKGSLACDALGSPVPTEAPYVIPMTTEDPRIEVAEKHRAALFTPRPHLPRHIEESIVNFSLSLGGVKPYATSRSAKLETRHCFADRHDMNDRYVDRMLSCRPSKGLYRYF</sequence>
<organism evidence="1 2">
    <name type="scientific">Porcisia hertigi</name>
    <dbReference type="NCBI Taxonomy" id="2761500"/>
    <lineage>
        <taxon>Eukaryota</taxon>
        <taxon>Discoba</taxon>
        <taxon>Euglenozoa</taxon>
        <taxon>Kinetoplastea</taxon>
        <taxon>Metakinetoplastina</taxon>
        <taxon>Trypanosomatida</taxon>
        <taxon>Trypanosomatidae</taxon>
        <taxon>Leishmaniinae</taxon>
        <taxon>Porcisia</taxon>
    </lineage>
</organism>
<proteinExistence type="predicted"/>
<dbReference type="Proteomes" id="UP000674318">
    <property type="component" value="Unassembled WGS sequence"/>
</dbReference>
<evidence type="ECO:0000313" key="2">
    <source>
        <dbReference type="Proteomes" id="UP000674318"/>
    </source>
</evidence>
<dbReference type="KEGG" id="phet:94289278"/>
<accession>A0A836LH80</accession>
<keyword evidence="2" id="KW-1185">Reference proteome</keyword>
<dbReference type="EMBL" id="JAFJZO010000027">
    <property type="protein sequence ID" value="KAG5501368.1"/>
    <property type="molecule type" value="Genomic_DNA"/>
</dbReference>
<dbReference type="OrthoDB" id="272892at2759"/>
<name>A0A836LH80_9TRYP</name>